<protein>
    <submittedName>
        <fullName evidence="3">SDR family oxidoreductase</fullName>
    </submittedName>
</protein>
<dbReference type="PANTHER" id="PTHR12126:SF11">
    <property type="entry name" value="NADH DEHYDROGENASE [UBIQUINONE] 1 ALPHA SUBCOMPLEX SUBUNIT 9, MITOCHONDRIAL"/>
    <property type="match status" value="1"/>
</dbReference>
<evidence type="ECO:0000313" key="4">
    <source>
        <dbReference type="Proteomes" id="UP000326331"/>
    </source>
</evidence>
<dbReference type="EMBL" id="CP042829">
    <property type="protein sequence ID" value="QFG03150.1"/>
    <property type="molecule type" value="Genomic_DNA"/>
</dbReference>
<evidence type="ECO:0000313" key="3">
    <source>
        <dbReference type="EMBL" id="QFG03150.1"/>
    </source>
</evidence>
<dbReference type="RefSeq" id="WP_158067065.1">
    <property type="nucleotide sequence ID" value="NZ_CP042829.1"/>
</dbReference>
<evidence type="ECO:0000256" key="1">
    <source>
        <dbReference type="SAM" id="Phobius"/>
    </source>
</evidence>
<gene>
    <name evidence="3" type="ORF">Tbon_07520</name>
</gene>
<dbReference type="Pfam" id="PF13460">
    <property type="entry name" value="NAD_binding_10"/>
    <property type="match status" value="1"/>
</dbReference>
<keyword evidence="1" id="KW-0812">Transmembrane</keyword>
<accession>A0ABX6C2B8</accession>
<keyword evidence="1" id="KW-1133">Transmembrane helix</keyword>
<keyword evidence="4" id="KW-1185">Reference proteome</keyword>
<evidence type="ECO:0000259" key="2">
    <source>
        <dbReference type="Pfam" id="PF13460"/>
    </source>
</evidence>
<dbReference type="Proteomes" id="UP000326331">
    <property type="component" value="Chromosome"/>
</dbReference>
<dbReference type="SUPFAM" id="SSF55961">
    <property type="entry name" value="Bet v1-like"/>
    <property type="match status" value="1"/>
</dbReference>
<dbReference type="SUPFAM" id="SSF51735">
    <property type="entry name" value="NAD(P)-binding Rossmann-fold domains"/>
    <property type="match status" value="1"/>
</dbReference>
<dbReference type="InterPro" id="IPR016040">
    <property type="entry name" value="NAD(P)-bd_dom"/>
</dbReference>
<reference evidence="3 4" key="2">
    <citation type="submission" date="2019-10" db="EMBL/GenBank/DDBJ databases">
        <title>Thermopilla bonchosmolovskayae gen. nov., sp. nov., a moderately thermophilic Chloroflexi bacterium from a Chukotka hot spring (Arctic, Russia), representing a novel classis Thermopillaia, which include previously uncultivated lineage OLB14.</title>
        <authorList>
            <person name="Kochetkova T.V."/>
            <person name="Zayulina K.S."/>
            <person name="Zhigarkov V.S."/>
            <person name="Minaev N.V."/>
            <person name="Novikov A."/>
            <person name="Toshchakov S.V."/>
            <person name="Elcheninov A.G."/>
            <person name="Kublanov I.V."/>
        </authorList>
    </citation>
    <scope>NUCLEOTIDE SEQUENCE [LARGE SCALE GENOMIC DNA]</scope>
    <source>
        <strain evidence="3 4">3753O</strain>
    </source>
</reference>
<feature type="transmembrane region" description="Helical" evidence="1">
    <location>
        <begin position="441"/>
        <end position="459"/>
    </location>
</feature>
<dbReference type="Gene3D" id="3.40.50.720">
    <property type="entry name" value="NAD(P)-binding Rossmann-like Domain"/>
    <property type="match status" value="1"/>
</dbReference>
<organism evidence="3 4">
    <name type="scientific">Tepidiforma bonchosmolovskayae</name>
    <dbReference type="NCBI Taxonomy" id="2601677"/>
    <lineage>
        <taxon>Bacteria</taxon>
        <taxon>Bacillati</taxon>
        <taxon>Chloroflexota</taxon>
        <taxon>Tepidiformia</taxon>
        <taxon>Tepidiformales</taxon>
        <taxon>Tepidiformaceae</taxon>
        <taxon>Tepidiforma</taxon>
    </lineage>
</organism>
<dbReference type="InterPro" id="IPR036291">
    <property type="entry name" value="NAD(P)-bd_dom_sf"/>
</dbReference>
<dbReference type="Pfam" id="PF11066">
    <property type="entry name" value="DUF2867"/>
    <property type="match status" value="1"/>
</dbReference>
<keyword evidence="1" id="KW-0472">Membrane</keyword>
<reference evidence="3 4" key="1">
    <citation type="submission" date="2019-08" db="EMBL/GenBank/DDBJ databases">
        <authorList>
            <person name="Toschakov S.V."/>
        </authorList>
    </citation>
    <scope>NUCLEOTIDE SEQUENCE [LARGE SCALE GENOMIC DNA]</scope>
    <source>
        <strain evidence="3 4">3753O</strain>
    </source>
</reference>
<proteinExistence type="predicted"/>
<feature type="domain" description="NAD(P)-binding" evidence="2">
    <location>
        <begin position="7"/>
        <end position="109"/>
    </location>
</feature>
<sequence length="486" mass="53262">MNVLVFGATGYIGSHLVPLLAERGHRVRAAARRLEVLQARPWAGIETVAADALRPDTLPAALAGVDAAYYLVHSMGAGRGFARLDHEAARNFRDAAAAAGVKRIIYLGGPRPQGPISEHLASRLATGETLRAGPVPVTELRAGLIVGPGSAGFEVIRDLVNHLPVMITPRWVRNRTRPIALDDLLAYLVGVLEHPETAGQVYDVAGPEVLTFRDLMAGYARVVGRPFRAIDVPFLTPRLSSLWLALVTSVPFNVARPLVEGLQTDLLPDDSAIRAVLPIPLHTYEEAVRAALERERQEPLPARWAEGALAYRGYNPDTSFYSRGETTTVPVDAPAELLWEVVRGIGGRTGYYYADTLWWLRGLLDRLVGGVGLRRGRRHPTDLRVGDTLDFWRVVALEPGRRLTLLAEMRLPGAAVLEFEVREKGPGRSELVTTARFHPNGVWGLLYWYALAPAHYFIFRRMPRAMARAAERRAAAAAAAPARDIA</sequence>
<name>A0ABX6C2B8_9CHLR</name>
<dbReference type="InterPro" id="IPR021295">
    <property type="entry name" value="DUF2867"/>
</dbReference>
<dbReference type="PANTHER" id="PTHR12126">
    <property type="entry name" value="NADH-UBIQUINONE OXIDOREDUCTASE 39 KDA SUBUNIT-RELATED"/>
    <property type="match status" value="1"/>
</dbReference>
<dbReference type="InterPro" id="IPR051207">
    <property type="entry name" value="ComplexI_NDUFA9_subunit"/>
</dbReference>